<sequence>MRGSTTPQEQVDFVSNAQRFDPYSNTYNEGWRQHPNFSCGGSNLKPPVTQGPPGFQQLPYHTSPGRDSSSNSSLFIHPNRDKHFLIRSRDHFTSRAQFLQPSAAGSDG</sequence>
<keyword evidence="3" id="KW-1185">Reference proteome</keyword>
<evidence type="ECO:0000313" key="2">
    <source>
        <dbReference type="EMBL" id="CAL1378788.1"/>
    </source>
</evidence>
<gene>
    <name evidence="2" type="ORF">LTRI10_LOCUS20343</name>
</gene>
<feature type="region of interest" description="Disordered" evidence="1">
    <location>
        <begin position="38"/>
        <end position="76"/>
    </location>
</feature>
<dbReference type="Proteomes" id="UP001497516">
    <property type="component" value="Chromosome 3"/>
</dbReference>
<organism evidence="2 3">
    <name type="scientific">Linum trigynum</name>
    <dbReference type="NCBI Taxonomy" id="586398"/>
    <lineage>
        <taxon>Eukaryota</taxon>
        <taxon>Viridiplantae</taxon>
        <taxon>Streptophyta</taxon>
        <taxon>Embryophyta</taxon>
        <taxon>Tracheophyta</taxon>
        <taxon>Spermatophyta</taxon>
        <taxon>Magnoliopsida</taxon>
        <taxon>eudicotyledons</taxon>
        <taxon>Gunneridae</taxon>
        <taxon>Pentapetalae</taxon>
        <taxon>rosids</taxon>
        <taxon>fabids</taxon>
        <taxon>Malpighiales</taxon>
        <taxon>Linaceae</taxon>
        <taxon>Linum</taxon>
    </lineage>
</organism>
<evidence type="ECO:0000313" key="3">
    <source>
        <dbReference type="Proteomes" id="UP001497516"/>
    </source>
</evidence>
<feature type="compositionally biased region" description="Polar residues" evidence="1">
    <location>
        <begin position="65"/>
        <end position="74"/>
    </location>
</feature>
<protein>
    <submittedName>
        <fullName evidence="2">Uncharacterized protein</fullName>
    </submittedName>
</protein>
<dbReference type="EMBL" id="OZ034816">
    <property type="protein sequence ID" value="CAL1378788.1"/>
    <property type="molecule type" value="Genomic_DNA"/>
</dbReference>
<name>A0AAV2DZF2_9ROSI</name>
<accession>A0AAV2DZF2</accession>
<evidence type="ECO:0000256" key="1">
    <source>
        <dbReference type="SAM" id="MobiDB-lite"/>
    </source>
</evidence>
<reference evidence="2 3" key="1">
    <citation type="submission" date="2024-04" db="EMBL/GenBank/DDBJ databases">
        <authorList>
            <person name="Fracassetti M."/>
        </authorList>
    </citation>
    <scope>NUCLEOTIDE SEQUENCE [LARGE SCALE GENOMIC DNA]</scope>
</reference>
<proteinExistence type="predicted"/>
<dbReference type="AlphaFoldDB" id="A0AAV2DZF2"/>